<dbReference type="GO" id="GO:0046933">
    <property type="term" value="F:proton-transporting ATP synthase activity, rotational mechanism"/>
    <property type="evidence" value="ECO:0007669"/>
    <property type="project" value="UniProtKB-UniRule"/>
</dbReference>
<organism evidence="16 17">
    <name type="scientific">Marinagarivorans cellulosilyticus</name>
    <dbReference type="NCBI Taxonomy" id="2721545"/>
    <lineage>
        <taxon>Bacteria</taxon>
        <taxon>Pseudomonadati</taxon>
        <taxon>Pseudomonadota</taxon>
        <taxon>Gammaproteobacteria</taxon>
        <taxon>Cellvibrionales</taxon>
        <taxon>Cellvibrionaceae</taxon>
        <taxon>Marinagarivorans</taxon>
    </lineage>
</organism>
<evidence type="ECO:0000256" key="4">
    <source>
        <dbReference type="ARBA" id="ARBA00022475"/>
    </source>
</evidence>
<evidence type="ECO:0000256" key="10">
    <source>
        <dbReference type="ARBA" id="ARBA00023121"/>
    </source>
</evidence>
<dbReference type="InterPro" id="IPR005953">
    <property type="entry name" value="ATP_synth_csu_bac/chlpt"/>
</dbReference>
<dbReference type="AlphaFoldDB" id="A0AAN1WH64"/>
<dbReference type="GO" id="GO:0045259">
    <property type="term" value="C:proton-transporting ATP synthase complex"/>
    <property type="evidence" value="ECO:0007669"/>
    <property type="project" value="UniProtKB-KW"/>
</dbReference>
<dbReference type="InterPro" id="IPR035921">
    <property type="entry name" value="F/V-ATP_Csub_sf"/>
</dbReference>
<dbReference type="EMBL" id="AP023086">
    <property type="protein sequence ID" value="BCD97526.1"/>
    <property type="molecule type" value="Genomic_DNA"/>
</dbReference>
<gene>
    <name evidence="14" type="primary">atpE</name>
    <name evidence="16" type="ORF">MARGE09_P1727</name>
</gene>
<dbReference type="InterPro" id="IPR038662">
    <property type="entry name" value="ATP_synth_F0_csu_sf"/>
</dbReference>
<feature type="site" description="Reversibly protonated during proton transport" evidence="14">
    <location>
        <position position="62"/>
    </location>
</feature>
<evidence type="ECO:0000256" key="6">
    <source>
        <dbReference type="ARBA" id="ARBA00022692"/>
    </source>
</evidence>
<evidence type="ECO:0000256" key="13">
    <source>
        <dbReference type="ARBA" id="ARBA00025198"/>
    </source>
</evidence>
<dbReference type="Gene3D" id="1.20.20.10">
    <property type="entry name" value="F1F0 ATP synthase subunit C"/>
    <property type="match status" value="1"/>
</dbReference>
<evidence type="ECO:0000313" key="17">
    <source>
        <dbReference type="Proteomes" id="UP001320119"/>
    </source>
</evidence>
<evidence type="ECO:0000256" key="14">
    <source>
        <dbReference type="HAMAP-Rule" id="MF_01396"/>
    </source>
</evidence>
<keyword evidence="3 14" id="KW-0813">Transport</keyword>
<evidence type="ECO:0000256" key="8">
    <source>
        <dbReference type="ARBA" id="ARBA00022989"/>
    </source>
</evidence>
<evidence type="ECO:0000256" key="3">
    <source>
        <dbReference type="ARBA" id="ARBA00022448"/>
    </source>
</evidence>
<keyword evidence="9 14" id="KW-0406">Ion transport</keyword>
<evidence type="ECO:0000256" key="12">
    <source>
        <dbReference type="ARBA" id="ARBA00023310"/>
    </source>
</evidence>
<evidence type="ECO:0000256" key="1">
    <source>
        <dbReference type="ARBA" id="ARBA00004651"/>
    </source>
</evidence>
<comment type="function">
    <text evidence="14">Key component of the F(0) channel; it plays a direct role in translocation across the membrane. A homomeric c-ring of between 10-14 subunits forms the central stalk rotor element with the F(1) delta and epsilon subunits.</text>
</comment>
<dbReference type="PRINTS" id="PR00124">
    <property type="entry name" value="ATPASEC"/>
</dbReference>
<reference evidence="16 17" key="1">
    <citation type="journal article" date="2022" name="IScience">
        <title>An ultrasensitive nanofiber-based assay for enzymatic hydrolysis and deep-sea microbial degradation of cellulose.</title>
        <authorList>
            <person name="Tsudome M."/>
            <person name="Tachioka M."/>
            <person name="Miyazaki M."/>
            <person name="Uchimura K."/>
            <person name="Tsuda M."/>
            <person name="Takaki Y."/>
            <person name="Deguchi S."/>
        </authorList>
    </citation>
    <scope>NUCLEOTIDE SEQUENCE [LARGE SCALE GENOMIC DNA]</scope>
    <source>
        <strain evidence="16 17">GE09</strain>
    </source>
</reference>
<comment type="function">
    <text evidence="13 14">F(1)F(0) ATP synthase produces ATP from ADP in the presence of a proton or sodium gradient. F-type ATPases consist of two structural domains, F(1) containing the extramembraneous catalytic core and F(0) containing the membrane proton channel, linked together by a central stalk and a peripheral stalk. During catalysis, ATP synthesis in the catalytic domain of F(1) is coupled via a rotary mechanism of the central stalk subunits to proton translocation.</text>
</comment>
<proteinExistence type="inferred from homology"/>
<keyword evidence="8 14" id="KW-1133">Transmembrane helix</keyword>
<feature type="transmembrane region" description="Helical" evidence="14">
    <location>
        <begin position="12"/>
        <end position="34"/>
    </location>
</feature>
<evidence type="ECO:0000313" key="16">
    <source>
        <dbReference type="EMBL" id="BCD97526.1"/>
    </source>
</evidence>
<feature type="transmembrane region" description="Helical" evidence="14">
    <location>
        <begin position="55"/>
        <end position="78"/>
    </location>
</feature>
<evidence type="ECO:0000256" key="9">
    <source>
        <dbReference type="ARBA" id="ARBA00023065"/>
    </source>
</evidence>
<keyword evidence="12 14" id="KW-0066">ATP synthesis</keyword>
<dbReference type="NCBIfam" id="TIGR01260">
    <property type="entry name" value="ATP_synt_c"/>
    <property type="match status" value="1"/>
</dbReference>
<keyword evidence="10 14" id="KW-0446">Lipid-binding</keyword>
<keyword evidence="6 14" id="KW-0812">Transmembrane</keyword>
<dbReference type="GO" id="GO:0033177">
    <property type="term" value="C:proton-transporting two-sector ATPase complex, proton-transporting domain"/>
    <property type="evidence" value="ECO:0007669"/>
    <property type="project" value="InterPro"/>
</dbReference>
<dbReference type="RefSeq" id="WP_236986993.1">
    <property type="nucleotide sequence ID" value="NZ_AP023086.1"/>
</dbReference>
<dbReference type="Proteomes" id="UP001320119">
    <property type="component" value="Chromosome"/>
</dbReference>
<evidence type="ECO:0000256" key="7">
    <source>
        <dbReference type="ARBA" id="ARBA00022781"/>
    </source>
</evidence>
<dbReference type="SUPFAM" id="SSF81333">
    <property type="entry name" value="F1F0 ATP synthase subunit C"/>
    <property type="match status" value="1"/>
</dbReference>
<keyword evidence="11 14" id="KW-0472">Membrane</keyword>
<dbReference type="PROSITE" id="PS00605">
    <property type="entry name" value="ATPASE_C"/>
    <property type="match status" value="1"/>
</dbReference>
<dbReference type="Pfam" id="PF00137">
    <property type="entry name" value="ATP-synt_C"/>
    <property type="match status" value="1"/>
</dbReference>
<keyword evidence="7 14" id="KW-0375">Hydrogen ion transport</keyword>
<evidence type="ECO:0000256" key="5">
    <source>
        <dbReference type="ARBA" id="ARBA00022547"/>
    </source>
</evidence>
<keyword evidence="17" id="KW-1185">Reference proteome</keyword>
<keyword evidence="5 14" id="KW-0138">CF(0)</keyword>
<accession>A0AAN1WH64</accession>
<evidence type="ECO:0000256" key="2">
    <source>
        <dbReference type="ARBA" id="ARBA00006704"/>
    </source>
</evidence>
<dbReference type="InterPro" id="IPR020537">
    <property type="entry name" value="ATP_synth_F0_csu_DDCD_BS"/>
</dbReference>
<dbReference type="GO" id="GO:0008289">
    <property type="term" value="F:lipid binding"/>
    <property type="evidence" value="ECO:0007669"/>
    <property type="project" value="UniProtKB-KW"/>
</dbReference>
<dbReference type="InterPro" id="IPR000454">
    <property type="entry name" value="ATP_synth_F0_csu"/>
</dbReference>
<dbReference type="KEGG" id="marq:MARGE09_P1727"/>
<sequence>MSLELIGAASTLGAAILIAGAAIGSGLGVGQVGAKFLEGAARQPHIANELQVRALLMSGLLDAVPMLAVATGMLLLFANPLAG</sequence>
<comment type="similarity">
    <text evidence="2 14">Belongs to the ATPase C chain family.</text>
</comment>
<dbReference type="InterPro" id="IPR002379">
    <property type="entry name" value="ATPase_proteolipid_c-like_dom"/>
</dbReference>
<dbReference type="HAMAP" id="MF_01396">
    <property type="entry name" value="ATP_synth_c_bact"/>
    <property type="match status" value="1"/>
</dbReference>
<dbReference type="NCBIfam" id="NF005363">
    <property type="entry name" value="PRK06876.1"/>
    <property type="match status" value="1"/>
</dbReference>
<dbReference type="GO" id="GO:0005886">
    <property type="term" value="C:plasma membrane"/>
    <property type="evidence" value="ECO:0007669"/>
    <property type="project" value="UniProtKB-SubCell"/>
</dbReference>
<evidence type="ECO:0000256" key="11">
    <source>
        <dbReference type="ARBA" id="ARBA00023136"/>
    </source>
</evidence>
<feature type="domain" description="V-ATPase proteolipid subunit C-like" evidence="15">
    <location>
        <begin position="12"/>
        <end position="75"/>
    </location>
</feature>
<evidence type="ECO:0000259" key="15">
    <source>
        <dbReference type="Pfam" id="PF00137"/>
    </source>
</evidence>
<protein>
    <recommendedName>
        <fullName evidence="14">ATP synthase subunit c</fullName>
    </recommendedName>
    <alternativeName>
        <fullName evidence="14">ATP synthase F(0) sector subunit c</fullName>
    </alternativeName>
    <alternativeName>
        <fullName evidence="14">F-type ATPase subunit c</fullName>
        <shortName evidence="14">F-ATPase subunit c</shortName>
    </alternativeName>
    <alternativeName>
        <fullName evidence="14">Lipid-binding protein</fullName>
    </alternativeName>
</protein>
<comment type="subcellular location">
    <subcellularLocation>
        <location evidence="1 14">Cell membrane</location>
        <topology evidence="1 14">Multi-pass membrane protein</topology>
    </subcellularLocation>
</comment>
<keyword evidence="4 14" id="KW-1003">Cell membrane</keyword>
<name>A0AAN1WH64_9GAMM</name>
<dbReference type="FunFam" id="1.20.20.10:FF:000002">
    <property type="entry name" value="ATP synthase subunit c"/>
    <property type="match status" value="1"/>
</dbReference>